<feature type="transmembrane region" description="Helical" evidence="5">
    <location>
        <begin position="218"/>
        <end position="240"/>
    </location>
</feature>
<dbReference type="GO" id="GO:0016020">
    <property type="term" value="C:membrane"/>
    <property type="evidence" value="ECO:0007669"/>
    <property type="project" value="UniProtKB-SubCell"/>
</dbReference>
<feature type="transmembrane region" description="Helical" evidence="5">
    <location>
        <begin position="87"/>
        <end position="108"/>
    </location>
</feature>
<evidence type="ECO:0000256" key="4">
    <source>
        <dbReference type="ARBA" id="ARBA00023136"/>
    </source>
</evidence>
<feature type="transmembrane region" description="Helical" evidence="5">
    <location>
        <begin position="321"/>
        <end position="339"/>
    </location>
</feature>
<dbReference type="PROSITE" id="PS01130">
    <property type="entry name" value="SLC26A"/>
    <property type="match status" value="1"/>
</dbReference>
<dbReference type="PROSITE" id="PS50801">
    <property type="entry name" value="STAS"/>
    <property type="match status" value="1"/>
</dbReference>
<dbReference type="Gene3D" id="3.30.750.24">
    <property type="entry name" value="STAS domain"/>
    <property type="match status" value="1"/>
</dbReference>
<comment type="caution">
    <text evidence="7">The sequence shown here is derived from an EMBL/GenBank/DDBJ whole genome shotgun (WGS) entry which is preliminary data.</text>
</comment>
<dbReference type="GO" id="GO:0008271">
    <property type="term" value="F:secondary active sulfate transmembrane transporter activity"/>
    <property type="evidence" value="ECO:0007669"/>
    <property type="project" value="InterPro"/>
</dbReference>
<gene>
    <name evidence="7" type="ORF">JEQ47_03530</name>
</gene>
<feature type="transmembrane region" description="Helical" evidence="5">
    <location>
        <begin position="261"/>
        <end position="284"/>
    </location>
</feature>
<evidence type="ECO:0000313" key="7">
    <source>
        <dbReference type="EMBL" id="MBJ3783782.1"/>
    </source>
</evidence>
<dbReference type="InterPro" id="IPR036513">
    <property type="entry name" value="STAS_dom_sf"/>
</dbReference>
<dbReference type="InterPro" id="IPR052706">
    <property type="entry name" value="Membrane-Transporter-like"/>
</dbReference>
<dbReference type="SUPFAM" id="SSF52091">
    <property type="entry name" value="SpoIIaa-like"/>
    <property type="match status" value="1"/>
</dbReference>
<dbReference type="PANTHER" id="PTHR43310">
    <property type="entry name" value="SULFATE TRANSPORTER YBAR-RELATED"/>
    <property type="match status" value="1"/>
</dbReference>
<comment type="subcellular location">
    <subcellularLocation>
        <location evidence="1">Membrane</location>
        <topology evidence="1">Multi-pass membrane protein</topology>
    </subcellularLocation>
</comment>
<keyword evidence="4 5" id="KW-0472">Membrane</keyword>
<evidence type="ECO:0000256" key="5">
    <source>
        <dbReference type="SAM" id="Phobius"/>
    </source>
</evidence>
<proteinExistence type="predicted"/>
<feature type="transmembrane region" description="Helical" evidence="5">
    <location>
        <begin position="20"/>
        <end position="39"/>
    </location>
</feature>
<evidence type="ECO:0000313" key="8">
    <source>
        <dbReference type="Proteomes" id="UP000602124"/>
    </source>
</evidence>
<dbReference type="PANTHER" id="PTHR43310:SF1">
    <property type="entry name" value="SULFATE TRANSPORTER YBAR-RELATED"/>
    <property type="match status" value="1"/>
</dbReference>
<dbReference type="InterPro" id="IPR002645">
    <property type="entry name" value="STAS_dom"/>
</dbReference>
<feature type="transmembrane region" description="Helical" evidence="5">
    <location>
        <begin position="351"/>
        <end position="383"/>
    </location>
</feature>
<evidence type="ECO:0000256" key="1">
    <source>
        <dbReference type="ARBA" id="ARBA00004141"/>
    </source>
</evidence>
<dbReference type="AlphaFoldDB" id="A0A934MGB9"/>
<sequence length="492" mass="52091">MTFANTLRRNWLSNTRGDILSGIVVALALIPEAIGFSIIAGVDPKVGLYASVVIAIVISFAGGRPAMISAATAATAVLFGSLVREHGLQYLLAATILAGMIQMAAGWLRIGYVMRFVSRSVMTGFVNALAILIFMAQLPELVGVSWQTYGMIAAGLAIIYLFPRLTRAIPSPLVCILALTAAALLFNIDTRSVADLGELPDALPSLLLPSVPLTLDTLMIILPTSIAVAAVGLLESLLTASIVDQMTDTGSDKNRESIGQGIANIASGLFGGMAGCAMIGQSVINVKSGGRTRLSTFAAGAILLFLLLVLGDWVGLIPMPALVAIMIMVSIGTFNWTSLRDLAHHPRRSSVVMLATVLTVVGTHNLALGVGVGVLLSGIFFAWKVAQIFRVTSSLGYGVRTYRVEGQLFFASAEDFLKSLDFGEEVEQVHIDLTNAHLWDLTGVQAIDVAVLKFRRAGAVVEVIGMNEASATIMDKFAVHDQPGAMERMLGH</sequence>
<feature type="transmembrane region" description="Helical" evidence="5">
    <location>
        <begin position="120"/>
        <end position="138"/>
    </location>
</feature>
<dbReference type="Pfam" id="PF01740">
    <property type="entry name" value="STAS"/>
    <property type="match status" value="1"/>
</dbReference>
<keyword evidence="3 5" id="KW-1133">Transmembrane helix</keyword>
<name>A0A934MGB9_9HYPH</name>
<keyword evidence="2 5" id="KW-0812">Transmembrane</keyword>
<dbReference type="CDD" id="cd07042">
    <property type="entry name" value="STAS_SulP_like_sulfate_transporter"/>
    <property type="match status" value="1"/>
</dbReference>
<evidence type="ECO:0000259" key="6">
    <source>
        <dbReference type="PROSITE" id="PS50801"/>
    </source>
</evidence>
<feature type="transmembrane region" description="Helical" evidence="5">
    <location>
        <begin position="296"/>
        <end position="314"/>
    </location>
</feature>
<organism evidence="7 8">
    <name type="scientific">Devosia sediminis</name>
    <dbReference type="NCBI Taxonomy" id="2798801"/>
    <lineage>
        <taxon>Bacteria</taxon>
        <taxon>Pseudomonadati</taxon>
        <taxon>Pseudomonadota</taxon>
        <taxon>Alphaproteobacteria</taxon>
        <taxon>Hyphomicrobiales</taxon>
        <taxon>Devosiaceae</taxon>
        <taxon>Devosia</taxon>
    </lineage>
</organism>
<keyword evidence="8" id="KW-1185">Reference proteome</keyword>
<dbReference type="Pfam" id="PF00916">
    <property type="entry name" value="Sulfate_transp"/>
    <property type="match status" value="2"/>
</dbReference>
<protein>
    <submittedName>
        <fullName evidence="7">SulP family inorganic anion transporter</fullName>
    </submittedName>
</protein>
<dbReference type="EMBL" id="JAEKMH010000001">
    <property type="protein sequence ID" value="MBJ3783782.1"/>
    <property type="molecule type" value="Genomic_DNA"/>
</dbReference>
<dbReference type="RefSeq" id="WP_198875003.1">
    <property type="nucleotide sequence ID" value="NZ_JAEKMH010000001.1"/>
</dbReference>
<feature type="transmembrane region" description="Helical" evidence="5">
    <location>
        <begin position="144"/>
        <end position="162"/>
    </location>
</feature>
<dbReference type="InterPro" id="IPR011547">
    <property type="entry name" value="SLC26A/SulP_dom"/>
</dbReference>
<accession>A0A934MGB9</accession>
<dbReference type="Proteomes" id="UP000602124">
    <property type="component" value="Unassembled WGS sequence"/>
</dbReference>
<feature type="transmembrane region" description="Helical" evidence="5">
    <location>
        <begin position="169"/>
        <end position="188"/>
    </location>
</feature>
<feature type="transmembrane region" description="Helical" evidence="5">
    <location>
        <begin position="46"/>
        <end position="67"/>
    </location>
</feature>
<evidence type="ECO:0000256" key="3">
    <source>
        <dbReference type="ARBA" id="ARBA00022989"/>
    </source>
</evidence>
<reference evidence="7" key="1">
    <citation type="submission" date="2020-12" db="EMBL/GenBank/DDBJ databases">
        <title>Devosia sp. MSA67 isolated from Mo River.</title>
        <authorList>
            <person name="Ma F."/>
            <person name="Zi Z."/>
        </authorList>
    </citation>
    <scope>NUCLEOTIDE SEQUENCE</scope>
    <source>
        <strain evidence="7">MSA67</strain>
    </source>
</reference>
<dbReference type="InterPro" id="IPR018045">
    <property type="entry name" value="S04_transporter_CS"/>
</dbReference>
<evidence type="ECO:0000256" key="2">
    <source>
        <dbReference type="ARBA" id="ARBA00022692"/>
    </source>
</evidence>
<feature type="domain" description="STAS" evidence="6">
    <location>
        <begin position="398"/>
        <end position="492"/>
    </location>
</feature>